<evidence type="ECO:0000256" key="3">
    <source>
        <dbReference type="ARBA" id="ARBA00022448"/>
    </source>
</evidence>
<keyword evidence="6 8" id="KW-1133">Transmembrane helix</keyword>
<evidence type="ECO:0000256" key="2">
    <source>
        <dbReference type="ARBA" id="ARBA00009142"/>
    </source>
</evidence>
<feature type="transmembrane region" description="Helical" evidence="8">
    <location>
        <begin position="95"/>
        <end position="117"/>
    </location>
</feature>
<keyword evidence="4 8" id="KW-1003">Cell membrane</keyword>
<dbReference type="Proteomes" id="UP000580517">
    <property type="component" value="Unassembled WGS sequence"/>
</dbReference>
<feature type="transmembrane region" description="Helical" evidence="8">
    <location>
        <begin position="189"/>
        <end position="207"/>
    </location>
</feature>
<feature type="transmembrane region" description="Helical" evidence="8">
    <location>
        <begin position="69"/>
        <end position="89"/>
    </location>
</feature>
<dbReference type="InterPro" id="IPR052017">
    <property type="entry name" value="TSUP"/>
</dbReference>
<sequence length="238" mass="25271">MTVGFAVVLATIFLAAFVQGTTGMGFALIVVPVLALVEPRMIPGALLYLMLPLNAYVAGREFRSIDMRGAGWITLGRFAGTFVGLWILLLLSAYWLNMVVGVSTILAVIASLMAPAFTPGRRAFGLTGVVTGITETATGIGGPPLTLVYQHAPVATLRSTVALCFLVGEIISLTVLVLSQSIGWPQLSYALYCLPALLLGMCASHLIHHRINQRFLRKGVLVFALASGIVVIVTTGWS</sequence>
<evidence type="ECO:0000256" key="7">
    <source>
        <dbReference type="ARBA" id="ARBA00023136"/>
    </source>
</evidence>
<feature type="transmembrane region" description="Helical" evidence="8">
    <location>
        <begin position="219"/>
        <end position="237"/>
    </location>
</feature>
<keyword evidence="7 8" id="KW-0472">Membrane</keyword>
<dbReference type="OrthoDB" id="5472127at2"/>
<dbReference type="GO" id="GO:0005886">
    <property type="term" value="C:plasma membrane"/>
    <property type="evidence" value="ECO:0007669"/>
    <property type="project" value="UniProtKB-SubCell"/>
</dbReference>
<organism evidence="9 10">
    <name type="scientific">Allopusillimonas soli</name>
    <dbReference type="NCBI Taxonomy" id="659016"/>
    <lineage>
        <taxon>Bacteria</taxon>
        <taxon>Pseudomonadati</taxon>
        <taxon>Pseudomonadota</taxon>
        <taxon>Betaproteobacteria</taxon>
        <taxon>Burkholderiales</taxon>
        <taxon>Alcaligenaceae</taxon>
        <taxon>Allopusillimonas</taxon>
    </lineage>
</organism>
<evidence type="ECO:0000313" key="10">
    <source>
        <dbReference type="Proteomes" id="UP000580517"/>
    </source>
</evidence>
<dbReference type="EMBL" id="JACCEW010000001">
    <property type="protein sequence ID" value="NYT35912.1"/>
    <property type="molecule type" value="Genomic_DNA"/>
</dbReference>
<protein>
    <recommendedName>
        <fullName evidence="8">Probable membrane transporter protein</fullName>
    </recommendedName>
</protein>
<gene>
    <name evidence="9" type="ORF">H0A68_03435</name>
</gene>
<feature type="transmembrane region" description="Helical" evidence="8">
    <location>
        <begin position="45"/>
        <end position="62"/>
    </location>
</feature>
<accession>A0A853F8L1</accession>
<comment type="caution">
    <text evidence="9">The sequence shown here is derived from an EMBL/GenBank/DDBJ whole genome shotgun (WGS) entry which is preliminary data.</text>
</comment>
<evidence type="ECO:0000256" key="8">
    <source>
        <dbReference type="RuleBase" id="RU363041"/>
    </source>
</evidence>
<comment type="subcellular location">
    <subcellularLocation>
        <location evidence="1 8">Cell membrane</location>
        <topology evidence="1 8">Multi-pass membrane protein</topology>
    </subcellularLocation>
</comment>
<dbReference type="AlphaFoldDB" id="A0A853F8L1"/>
<comment type="similarity">
    <text evidence="2 8">Belongs to the 4-toluene sulfonate uptake permease (TSUP) (TC 2.A.102) family.</text>
</comment>
<dbReference type="PANTHER" id="PTHR30269">
    <property type="entry name" value="TRANSMEMBRANE PROTEIN YFCA"/>
    <property type="match status" value="1"/>
</dbReference>
<keyword evidence="5 8" id="KW-0812">Transmembrane</keyword>
<evidence type="ECO:0000256" key="1">
    <source>
        <dbReference type="ARBA" id="ARBA00004651"/>
    </source>
</evidence>
<dbReference type="RefSeq" id="WP_129967847.1">
    <property type="nucleotide sequence ID" value="NZ_JACCEW010000001.1"/>
</dbReference>
<evidence type="ECO:0000256" key="5">
    <source>
        <dbReference type="ARBA" id="ARBA00022692"/>
    </source>
</evidence>
<evidence type="ECO:0000256" key="4">
    <source>
        <dbReference type="ARBA" id="ARBA00022475"/>
    </source>
</evidence>
<evidence type="ECO:0000313" key="9">
    <source>
        <dbReference type="EMBL" id="NYT35912.1"/>
    </source>
</evidence>
<feature type="transmembrane region" description="Helical" evidence="8">
    <location>
        <begin position="161"/>
        <end position="183"/>
    </location>
</feature>
<reference evidence="9 10" key="1">
    <citation type="submission" date="2020-07" db="EMBL/GenBank/DDBJ databases">
        <title>Taxonomic revisions and descriptions of new bacterial species based on genomic comparisons in the high-G+C-content subgroup of the family Alcaligenaceae.</title>
        <authorList>
            <person name="Szabo A."/>
            <person name="Felfoldi T."/>
        </authorList>
    </citation>
    <scope>NUCLEOTIDE SEQUENCE [LARGE SCALE GENOMIC DNA]</scope>
    <source>
        <strain evidence="9 10">DSM 25264</strain>
    </source>
</reference>
<proteinExistence type="inferred from homology"/>
<name>A0A853F8L1_9BURK</name>
<keyword evidence="3" id="KW-0813">Transport</keyword>
<dbReference type="PANTHER" id="PTHR30269:SF37">
    <property type="entry name" value="MEMBRANE TRANSPORTER PROTEIN"/>
    <property type="match status" value="1"/>
</dbReference>
<dbReference type="Pfam" id="PF01925">
    <property type="entry name" value="TauE"/>
    <property type="match status" value="1"/>
</dbReference>
<dbReference type="InterPro" id="IPR002781">
    <property type="entry name" value="TM_pro_TauE-like"/>
</dbReference>
<evidence type="ECO:0000256" key="6">
    <source>
        <dbReference type="ARBA" id="ARBA00022989"/>
    </source>
</evidence>
<keyword evidence="10" id="KW-1185">Reference proteome</keyword>